<keyword evidence="7" id="KW-0805">Transcription regulation</keyword>
<feature type="domain" description="C2H2-type" evidence="14">
    <location>
        <begin position="556"/>
        <end position="583"/>
    </location>
</feature>
<keyword evidence="10" id="KW-0539">Nucleus</keyword>
<dbReference type="SMART" id="SM00355">
    <property type="entry name" value="ZnF_C2H2"/>
    <property type="match status" value="7"/>
</dbReference>
<evidence type="ECO:0000259" key="14">
    <source>
        <dbReference type="PROSITE" id="PS50157"/>
    </source>
</evidence>
<dbReference type="GO" id="GO:0003690">
    <property type="term" value="F:double-stranded DNA binding"/>
    <property type="evidence" value="ECO:0007669"/>
    <property type="project" value="UniProtKB-ARBA"/>
</dbReference>
<comment type="subcellular location">
    <subcellularLocation>
        <location evidence="1">Nucleus</location>
    </subcellularLocation>
</comment>
<dbReference type="PANTHER" id="PTHR16515:SF49">
    <property type="entry name" value="GASTRULA ZINC FINGER PROTEIN XLCGF49.1-LIKE-RELATED"/>
    <property type="match status" value="1"/>
</dbReference>
<feature type="region of interest" description="Disordered" evidence="13">
    <location>
        <begin position="257"/>
        <end position="302"/>
    </location>
</feature>
<keyword evidence="6" id="KW-0862">Zinc</keyword>
<dbReference type="GO" id="GO:0008270">
    <property type="term" value="F:zinc ion binding"/>
    <property type="evidence" value="ECO:0007669"/>
    <property type="project" value="UniProtKB-KW"/>
</dbReference>
<keyword evidence="5 11" id="KW-0863">Zinc-finger</keyword>
<dbReference type="FunFam" id="3.30.160.60:FF:001370">
    <property type="entry name" value="Zinc finger protein"/>
    <property type="match status" value="1"/>
</dbReference>
<dbReference type="GO" id="GO:0010468">
    <property type="term" value="P:regulation of gene expression"/>
    <property type="evidence" value="ECO:0007669"/>
    <property type="project" value="TreeGrafter"/>
</dbReference>
<evidence type="ECO:0000256" key="12">
    <source>
        <dbReference type="SAM" id="Coils"/>
    </source>
</evidence>
<dbReference type="Pfam" id="PF00096">
    <property type="entry name" value="zf-C2H2"/>
    <property type="match status" value="2"/>
</dbReference>
<evidence type="ECO:0000256" key="11">
    <source>
        <dbReference type="PROSITE-ProRule" id="PRU00042"/>
    </source>
</evidence>
<proteinExistence type="inferred from homology"/>
<dbReference type="InterPro" id="IPR036236">
    <property type="entry name" value="Znf_C2H2_sf"/>
</dbReference>
<name>A0A226EVU3_FOLCA</name>
<dbReference type="AlphaFoldDB" id="A0A226EVU3"/>
<dbReference type="PANTHER" id="PTHR16515">
    <property type="entry name" value="PR DOMAIN ZINC FINGER PROTEIN"/>
    <property type="match status" value="1"/>
</dbReference>
<dbReference type="InterPro" id="IPR013087">
    <property type="entry name" value="Znf_C2H2_type"/>
</dbReference>
<evidence type="ECO:0000256" key="4">
    <source>
        <dbReference type="ARBA" id="ARBA00022737"/>
    </source>
</evidence>
<dbReference type="PROSITE" id="PS50157">
    <property type="entry name" value="ZINC_FINGER_C2H2_2"/>
    <property type="match status" value="5"/>
</dbReference>
<evidence type="ECO:0000256" key="8">
    <source>
        <dbReference type="ARBA" id="ARBA00023125"/>
    </source>
</evidence>
<evidence type="ECO:0000313" key="15">
    <source>
        <dbReference type="EMBL" id="OXA61639.1"/>
    </source>
</evidence>
<sequence length="657" mass="74856">MPKLSKNKLRCRQQLLDYSNGRRLLKAAPLHSCILCCTPTRKTYRVVDGKKLVEAKGARILFLLQKILQFPPDRCSDLEARYGHPTEWVVLCDTCDTVVAKGKDLSEKMDHICAQIRQLQARIDQHNTNFETHREQFSQLEFTVKNQIIKVKEELREEEEVVVEEVGQGDQGKIIEGIVKEVRAYLVQGEGGYVFGETGREEDEEEVDFGTIKVEESVEMDTYPILDFEDALLGAEITPDADDDDNADDPLKIELDLDYRHSQRDKGEDDTIHKEKSTKSKQLVNDDVTKAPSTPIKATPPAEETLYHSPQLYIPSWTWTDFVKWRTDLLRNIDEAKSTNLGTLPPALQVPTLAWLAEKYAISDFPCPHCVKVFVTFEGWSHHVTPCEERSRRPGYKCGHCLFNFRDARSLEEHLRKLHVPKKHLTCAGCSETFVCMTSFNYHVSEEKICLEKAIACKTCSQRGRQPNYFSSREALELHENTRHPPNHLLPYACTQCSKRFSSEHVMKAHMVSLHSPEEDLVAVCEICGAKLKGAALLRCHIASVHQSREPGAKRFICDVCGKGLISKSKLTRHKQIHIRPEDAPHLCSECGKKFRLREYLTIHMRSHDPERRGQYKGRPRGCPERKGVAGAKIGRPPVNEKKGDEQEPGEEELDNS</sequence>
<comment type="caution">
    <text evidence="15">The sequence shown here is derived from an EMBL/GenBank/DDBJ whole genome shotgun (WGS) entry which is preliminary data.</text>
</comment>
<evidence type="ECO:0000256" key="13">
    <source>
        <dbReference type="SAM" id="MobiDB-lite"/>
    </source>
</evidence>
<feature type="compositionally biased region" description="Basic and acidic residues" evidence="13">
    <location>
        <begin position="257"/>
        <end position="278"/>
    </location>
</feature>
<feature type="domain" description="C2H2-type" evidence="14">
    <location>
        <begin position="396"/>
        <end position="424"/>
    </location>
</feature>
<evidence type="ECO:0000256" key="7">
    <source>
        <dbReference type="ARBA" id="ARBA00023015"/>
    </source>
</evidence>
<evidence type="ECO:0000256" key="5">
    <source>
        <dbReference type="ARBA" id="ARBA00022771"/>
    </source>
</evidence>
<protein>
    <submittedName>
        <fullName evidence="15">Zinc finger protein 26</fullName>
    </submittedName>
</protein>
<keyword evidence="4" id="KW-0677">Repeat</keyword>
<dbReference type="Proteomes" id="UP000198287">
    <property type="component" value="Unassembled WGS sequence"/>
</dbReference>
<dbReference type="OrthoDB" id="3561125at2759"/>
<organism evidence="15 16">
    <name type="scientific">Folsomia candida</name>
    <name type="common">Springtail</name>
    <dbReference type="NCBI Taxonomy" id="158441"/>
    <lineage>
        <taxon>Eukaryota</taxon>
        <taxon>Metazoa</taxon>
        <taxon>Ecdysozoa</taxon>
        <taxon>Arthropoda</taxon>
        <taxon>Hexapoda</taxon>
        <taxon>Collembola</taxon>
        <taxon>Entomobryomorpha</taxon>
        <taxon>Isotomoidea</taxon>
        <taxon>Isotomidae</taxon>
        <taxon>Proisotominae</taxon>
        <taxon>Folsomia</taxon>
    </lineage>
</organism>
<keyword evidence="9" id="KW-0804">Transcription</keyword>
<feature type="compositionally biased region" description="Acidic residues" evidence="13">
    <location>
        <begin position="647"/>
        <end position="657"/>
    </location>
</feature>
<evidence type="ECO:0000256" key="9">
    <source>
        <dbReference type="ARBA" id="ARBA00023163"/>
    </source>
</evidence>
<feature type="region of interest" description="Disordered" evidence="13">
    <location>
        <begin position="606"/>
        <end position="657"/>
    </location>
</feature>
<dbReference type="InterPro" id="IPR050331">
    <property type="entry name" value="Zinc_finger"/>
</dbReference>
<keyword evidence="3" id="KW-0479">Metal-binding</keyword>
<feature type="domain" description="C2H2-type" evidence="14">
    <location>
        <begin position="492"/>
        <end position="520"/>
    </location>
</feature>
<accession>A0A226EVU3</accession>
<keyword evidence="8" id="KW-0238">DNA-binding</keyword>
<evidence type="ECO:0000313" key="16">
    <source>
        <dbReference type="Proteomes" id="UP000198287"/>
    </source>
</evidence>
<dbReference type="PROSITE" id="PS00028">
    <property type="entry name" value="ZINC_FINGER_C2H2_1"/>
    <property type="match status" value="5"/>
</dbReference>
<dbReference type="SUPFAM" id="SSF57667">
    <property type="entry name" value="beta-beta-alpha zinc fingers"/>
    <property type="match status" value="3"/>
</dbReference>
<keyword evidence="12" id="KW-0175">Coiled coil</keyword>
<gene>
    <name evidence="15" type="ORF">Fcan01_00727</name>
</gene>
<evidence type="ECO:0000256" key="6">
    <source>
        <dbReference type="ARBA" id="ARBA00022833"/>
    </source>
</evidence>
<keyword evidence="16" id="KW-1185">Reference proteome</keyword>
<dbReference type="GO" id="GO:0005634">
    <property type="term" value="C:nucleus"/>
    <property type="evidence" value="ECO:0007669"/>
    <property type="project" value="UniProtKB-SubCell"/>
</dbReference>
<reference evidence="15 16" key="1">
    <citation type="submission" date="2015-12" db="EMBL/GenBank/DDBJ databases">
        <title>The genome of Folsomia candida.</title>
        <authorList>
            <person name="Faddeeva A."/>
            <person name="Derks M.F."/>
            <person name="Anvar Y."/>
            <person name="Smit S."/>
            <person name="Van Straalen N."/>
            <person name="Roelofs D."/>
        </authorList>
    </citation>
    <scope>NUCLEOTIDE SEQUENCE [LARGE SCALE GENOMIC DNA]</scope>
    <source>
        <strain evidence="15 16">VU population</strain>
        <tissue evidence="15">Whole body</tissue>
    </source>
</reference>
<evidence type="ECO:0000256" key="10">
    <source>
        <dbReference type="ARBA" id="ARBA00023242"/>
    </source>
</evidence>
<comment type="similarity">
    <text evidence="2">Belongs to the krueppel C2H2-type zinc-finger protein family.</text>
</comment>
<feature type="domain" description="C2H2-type" evidence="14">
    <location>
        <begin position="523"/>
        <end position="551"/>
    </location>
</feature>
<dbReference type="Gene3D" id="3.30.160.60">
    <property type="entry name" value="Classic Zinc Finger"/>
    <property type="match status" value="4"/>
</dbReference>
<feature type="coiled-coil region" evidence="12">
    <location>
        <begin position="109"/>
        <end position="136"/>
    </location>
</feature>
<evidence type="ECO:0000256" key="3">
    <source>
        <dbReference type="ARBA" id="ARBA00022723"/>
    </source>
</evidence>
<evidence type="ECO:0000256" key="2">
    <source>
        <dbReference type="ARBA" id="ARBA00006991"/>
    </source>
</evidence>
<feature type="domain" description="C2H2-type" evidence="14">
    <location>
        <begin position="586"/>
        <end position="613"/>
    </location>
</feature>
<evidence type="ECO:0000256" key="1">
    <source>
        <dbReference type="ARBA" id="ARBA00004123"/>
    </source>
</evidence>
<dbReference type="FunFam" id="3.30.160.60:FF:000446">
    <property type="entry name" value="Zinc finger protein"/>
    <property type="match status" value="1"/>
</dbReference>
<dbReference type="EMBL" id="LNIX01000001">
    <property type="protein sequence ID" value="OXA61639.1"/>
    <property type="molecule type" value="Genomic_DNA"/>
</dbReference>